<reference evidence="1" key="1">
    <citation type="journal article" date="2020" name="Nature">
        <title>Giant virus diversity and host interactions through global metagenomics.</title>
        <authorList>
            <person name="Schulz F."/>
            <person name="Roux S."/>
            <person name="Paez-Espino D."/>
            <person name="Jungbluth S."/>
            <person name="Walsh D.A."/>
            <person name="Denef V.J."/>
            <person name="McMahon K.D."/>
            <person name="Konstantinidis K.T."/>
            <person name="Eloe-Fadrosh E.A."/>
            <person name="Kyrpides N.C."/>
            <person name="Woyke T."/>
        </authorList>
    </citation>
    <scope>NUCLEOTIDE SEQUENCE</scope>
    <source>
        <strain evidence="1">GVMAG-M-3300023184-60</strain>
    </source>
</reference>
<name>A0A6C0IAS0_9ZZZZ</name>
<sequence>MDILKDIEKNILNINMYEKGANAKDPLNANNSNVLKLNAIKKLINDYFKYKNDANDIIVQKKMKYEEIYKNVREKNNVNYDFFLEKKEGFHNILRETKTLSALYDYLECKIEDYKEVADIYTSEYINLEERVIKPSNAANAAANPCPAGKVLNPKTKKCVKAKKVKADDDKAGVAAAVAKKVKKCPEGKVLNPITNRCIKDVNYKPK</sequence>
<protein>
    <submittedName>
        <fullName evidence="1">Uncharacterized protein</fullName>
    </submittedName>
</protein>
<accession>A0A6C0IAS0</accession>
<evidence type="ECO:0000313" key="1">
    <source>
        <dbReference type="EMBL" id="QHT89700.1"/>
    </source>
</evidence>
<proteinExistence type="predicted"/>
<dbReference type="EMBL" id="MN740149">
    <property type="protein sequence ID" value="QHT89700.1"/>
    <property type="molecule type" value="Genomic_DNA"/>
</dbReference>
<dbReference type="AlphaFoldDB" id="A0A6C0IAS0"/>
<organism evidence="1">
    <name type="scientific">viral metagenome</name>
    <dbReference type="NCBI Taxonomy" id="1070528"/>
    <lineage>
        <taxon>unclassified sequences</taxon>
        <taxon>metagenomes</taxon>
        <taxon>organismal metagenomes</taxon>
    </lineage>
</organism>